<dbReference type="GO" id="GO:0005524">
    <property type="term" value="F:ATP binding"/>
    <property type="evidence" value="ECO:0007669"/>
    <property type="project" value="UniProtKB-KW"/>
</dbReference>
<keyword evidence="4" id="KW-0547">Nucleotide-binding</keyword>
<evidence type="ECO:0000256" key="7">
    <source>
        <dbReference type="SAM" id="MobiDB-lite"/>
    </source>
</evidence>
<feature type="domain" description="Protein kinase" evidence="9">
    <location>
        <begin position="13"/>
        <end position="261"/>
    </location>
</feature>
<protein>
    <recommendedName>
        <fullName evidence="1">non-specific serine/threonine protein kinase</fullName>
        <ecNumber evidence="1">2.7.11.1</ecNumber>
    </recommendedName>
</protein>
<evidence type="ECO:0000256" key="1">
    <source>
        <dbReference type="ARBA" id="ARBA00012513"/>
    </source>
</evidence>
<dbReference type="Gene3D" id="1.10.510.10">
    <property type="entry name" value="Transferase(Phosphotransferase) domain 1"/>
    <property type="match status" value="1"/>
</dbReference>
<dbReference type="PANTHER" id="PTHR43289:SF6">
    <property type="entry name" value="SERINE_THREONINE-PROTEIN KINASE NEKL-3"/>
    <property type="match status" value="1"/>
</dbReference>
<keyword evidence="5 10" id="KW-0418">Kinase</keyword>
<evidence type="ECO:0000256" key="8">
    <source>
        <dbReference type="SAM" id="Phobius"/>
    </source>
</evidence>
<evidence type="ECO:0000256" key="5">
    <source>
        <dbReference type="ARBA" id="ARBA00022777"/>
    </source>
</evidence>
<organism evidence="10 11">
    <name type="scientific">Microbispora hainanensis</name>
    <dbReference type="NCBI Taxonomy" id="568844"/>
    <lineage>
        <taxon>Bacteria</taxon>
        <taxon>Bacillati</taxon>
        <taxon>Actinomycetota</taxon>
        <taxon>Actinomycetes</taxon>
        <taxon>Streptosporangiales</taxon>
        <taxon>Streptosporangiaceae</taxon>
        <taxon>Microbispora</taxon>
    </lineage>
</organism>
<feature type="compositionally biased region" description="Polar residues" evidence="7">
    <location>
        <begin position="391"/>
        <end position="401"/>
    </location>
</feature>
<evidence type="ECO:0000256" key="6">
    <source>
        <dbReference type="ARBA" id="ARBA00022840"/>
    </source>
</evidence>
<dbReference type="InterPro" id="IPR011009">
    <property type="entry name" value="Kinase-like_dom_sf"/>
</dbReference>
<comment type="caution">
    <text evidence="10">The sequence shown here is derived from an EMBL/GenBank/DDBJ whole genome shotgun (WGS) entry which is preliminary data.</text>
</comment>
<dbReference type="PROSITE" id="PS00108">
    <property type="entry name" value="PROTEIN_KINASE_ST"/>
    <property type="match status" value="1"/>
</dbReference>
<accession>A0A544YPP1</accession>
<name>A0A544YPP1_9ACTN</name>
<dbReference type="PANTHER" id="PTHR43289">
    <property type="entry name" value="MITOGEN-ACTIVATED PROTEIN KINASE KINASE KINASE 20-RELATED"/>
    <property type="match status" value="1"/>
</dbReference>
<evidence type="ECO:0000313" key="10">
    <source>
        <dbReference type="EMBL" id="TQS18724.1"/>
    </source>
</evidence>
<dbReference type="AlphaFoldDB" id="A0A544YPP1"/>
<feature type="compositionally biased region" description="Pro residues" evidence="7">
    <location>
        <begin position="515"/>
        <end position="531"/>
    </location>
</feature>
<keyword evidence="6" id="KW-0067">ATP-binding</keyword>
<dbReference type="EMBL" id="VIRM01000030">
    <property type="protein sequence ID" value="TQS18724.1"/>
    <property type="molecule type" value="Genomic_DNA"/>
</dbReference>
<feature type="compositionally biased region" description="Polar residues" evidence="7">
    <location>
        <begin position="409"/>
        <end position="423"/>
    </location>
</feature>
<dbReference type="EC" id="2.7.11.1" evidence="1"/>
<gene>
    <name evidence="10" type="ORF">FLX08_23530</name>
</gene>
<evidence type="ECO:0000259" key="9">
    <source>
        <dbReference type="PROSITE" id="PS50011"/>
    </source>
</evidence>
<evidence type="ECO:0000313" key="11">
    <source>
        <dbReference type="Proteomes" id="UP000316541"/>
    </source>
</evidence>
<feature type="compositionally biased region" description="Low complexity" evidence="7">
    <location>
        <begin position="473"/>
        <end position="514"/>
    </location>
</feature>
<dbReference type="InterPro" id="IPR008271">
    <property type="entry name" value="Ser/Thr_kinase_AS"/>
</dbReference>
<dbReference type="PROSITE" id="PS50011">
    <property type="entry name" value="PROTEIN_KINASE_DOM"/>
    <property type="match status" value="1"/>
</dbReference>
<proteinExistence type="predicted"/>
<sequence length="564" mass="59452">MHGQTGAWRVPGYTEIRELGTGGAGRVMLARHDADDIPVAIKYLSDEMMGDLHFVARFRHEARLLAAMDPSPHAARFYEYVETARGAAIVMELIDGVSLRAMIRSEGPTGPEAALTVLKGSLLGLAAAHSIGVVHRDYKPENVMIEADGTSKLVDFGIAAQAGEGVRAAGTPPYMAPEQWQGGKAGPASDVYAATVVFFECLTGGRPFRAQNMAALARQHQATPPPVDEVPPPLRDLVQRGMAKRPEDRFASAEEFLHELEMVATDVYGPAWEDRGRRRLAALAGLLVPFFPLKENAPEAGTALAETSLGGLLSRTRMKIGLTLAGMVVIAAGTVALVQTMSGDATLQAGTSIETSSPPAIDPSSIEVEDESSVGSGDDSGDESGGEPTQEPGNDTPTPAVTSPGPDTLPTSPTVRPSTTNRATPRPSLSKTPRPRPTPTLRRTPKPRPSPTPAPSDDSVTVDPGGNTPANPRPSATQTTRPPTTRPTTQPTQPTTRPTRPTTQPSQPTTQPSTPSDPPPVLTLSPAPPSETPTVGLAAALVTTGLVPATLAMGRMRGRHRRRR</sequence>
<keyword evidence="3" id="KW-0808">Transferase</keyword>
<keyword evidence="8" id="KW-0812">Transmembrane</keyword>
<feature type="region of interest" description="Disordered" evidence="7">
    <location>
        <begin position="350"/>
        <end position="535"/>
    </location>
</feature>
<feature type="transmembrane region" description="Helical" evidence="8">
    <location>
        <begin position="535"/>
        <end position="554"/>
    </location>
</feature>
<reference evidence="10 11" key="1">
    <citation type="submission" date="2019-07" db="EMBL/GenBank/DDBJ databases">
        <title>Microbispora hainanensis DSM 45428.</title>
        <authorList>
            <person name="Thawai C."/>
        </authorList>
    </citation>
    <scope>NUCLEOTIDE SEQUENCE [LARGE SCALE GENOMIC DNA]</scope>
    <source>
        <strain evidence="10 11">DSM 45428</strain>
    </source>
</reference>
<dbReference type="Pfam" id="PF00069">
    <property type="entry name" value="Pkinase"/>
    <property type="match status" value="1"/>
</dbReference>
<evidence type="ECO:0000256" key="3">
    <source>
        <dbReference type="ARBA" id="ARBA00022679"/>
    </source>
</evidence>
<keyword evidence="8" id="KW-1133">Transmembrane helix</keyword>
<keyword evidence="2" id="KW-0723">Serine/threonine-protein kinase</keyword>
<evidence type="ECO:0000256" key="2">
    <source>
        <dbReference type="ARBA" id="ARBA00022527"/>
    </source>
</evidence>
<dbReference type="Proteomes" id="UP000316541">
    <property type="component" value="Unassembled WGS sequence"/>
</dbReference>
<dbReference type="SUPFAM" id="SSF56112">
    <property type="entry name" value="Protein kinase-like (PK-like)"/>
    <property type="match status" value="1"/>
</dbReference>
<dbReference type="InterPro" id="IPR000719">
    <property type="entry name" value="Prot_kinase_dom"/>
</dbReference>
<dbReference type="RefSeq" id="WP_142621373.1">
    <property type="nucleotide sequence ID" value="NZ_VIRM01000030.1"/>
</dbReference>
<keyword evidence="8" id="KW-0472">Membrane</keyword>
<evidence type="ECO:0000256" key="4">
    <source>
        <dbReference type="ARBA" id="ARBA00022741"/>
    </source>
</evidence>
<dbReference type="GO" id="GO:0004674">
    <property type="term" value="F:protein serine/threonine kinase activity"/>
    <property type="evidence" value="ECO:0007669"/>
    <property type="project" value="UniProtKB-KW"/>
</dbReference>
<dbReference type="CDD" id="cd14014">
    <property type="entry name" value="STKc_PknB_like"/>
    <property type="match status" value="1"/>
</dbReference>